<evidence type="ECO:0000313" key="1">
    <source>
        <dbReference type="EMBL" id="ATU83849.1"/>
    </source>
</evidence>
<proteinExistence type="predicted"/>
<name>A0A2D3I639_9VIRU</name>
<sequence>MIQQRVEGKIWTNLWVCSLRCFKITTLARLTILSFWKCAHPSAPPAPVSRKPSARNNPWKQCCCFSNVSTIIGSILEAT</sequence>
<accession>A0A2D3I639</accession>
<organism evidence="1">
    <name type="scientific">White spot syndrome virus</name>
    <dbReference type="NCBI Taxonomy" id="342409"/>
    <lineage>
        <taxon>Viruses</taxon>
        <taxon>Viruses incertae sedis</taxon>
        <taxon>Naldaviricetes</taxon>
        <taxon>Nimaviridae</taxon>
        <taxon>Whispovirus</taxon>
    </lineage>
</organism>
<protein>
    <submittedName>
        <fullName evidence="1">ORF367</fullName>
    </submittedName>
</protein>
<dbReference type="EMBL" id="MF768985">
    <property type="protein sequence ID" value="ATU83849.1"/>
    <property type="molecule type" value="Genomic_DNA"/>
</dbReference>
<dbReference type="Proteomes" id="UP000267516">
    <property type="component" value="Segment"/>
</dbReference>
<reference evidence="1" key="1">
    <citation type="journal article" date="2018" name="Aquaculture">
        <title>Complete genome sequence of a white spot syndrome virus associated with a disease incursion in Australia.</title>
        <authorList>
            <person name="Oakey J."/>
            <person name="Smith C.S."/>
        </authorList>
    </citation>
    <scope>NUCLEOTIDE SEQUENCE [LARGE SCALE GENOMIC DNA]</scope>
    <source>
        <strain evidence="1">WSSV-AU</strain>
    </source>
</reference>